<protein>
    <submittedName>
        <fullName evidence="7">O-antigen ligase family protein</fullName>
    </submittedName>
</protein>
<comment type="subcellular location">
    <subcellularLocation>
        <location evidence="1">Membrane</location>
        <topology evidence="1">Multi-pass membrane protein</topology>
    </subcellularLocation>
</comment>
<dbReference type="InterPro" id="IPR007016">
    <property type="entry name" value="O-antigen_ligase-rel_domated"/>
</dbReference>
<keyword evidence="8" id="KW-1185">Reference proteome</keyword>
<feature type="transmembrane region" description="Helical" evidence="5">
    <location>
        <begin position="335"/>
        <end position="355"/>
    </location>
</feature>
<evidence type="ECO:0000256" key="2">
    <source>
        <dbReference type="ARBA" id="ARBA00022692"/>
    </source>
</evidence>
<accession>A0ABW1EKW7</accession>
<feature type="transmembrane region" description="Helical" evidence="5">
    <location>
        <begin position="56"/>
        <end position="76"/>
    </location>
</feature>
<dbReference type="Proteomes" id="UP001596091">
    <property type="component" value="Unassembled WGS sequence"/>
</dbReference>
<keyword evidence="4 5" id="KW-0472">Membrane</keyword>
<evidence type="ECO:0000313" key="7">
    <source>
        <dbReference type="EMBL" id="MFC5864906.1"/>
    </source>
</evidence>
<evidence type="ECO:0000256" key="1">
    <source>
        <dbReference type="ARBA" id="ARBA00004141"/>
    </source>
</evidence>
<feature type="transmembrane region" description="Helical" evidence="5">
    <location>
        <begin position="31"/>
        <end position="49"/>
    </location>
</feature>
<feature type="transmembrane region" description="Helical" evidence="5">
    <location>
        <begin position="200"/>
        <end position="218"/>
    </location>
</feature>
<evidence type="ECO:0000313" key="8">
    <source>
        <dbReference type="Proteomes" id="UP001596091"/>
    </source>
</evidence>
<feature type="transmembrane region" description="Helical" evidence="5">
    <location>
        <begin position="116"/>
        <end position="134"/>
    </location>
</feature>
<keyword evidence="2 5" id="KW-0812">Transmembrane</keyword>
<dbReference type="RefSeq" id="WP_263332333.1">
    <property type="nucleotide sequence ID" value="NZ_JAGSYH010000001.1"/>
</dbReference>
<evidence type="ECO:0000256" key="5">
    <source>
        <dbReference type="SAM" id="Phobius"/>
    </source>
</evidence>
<feature type="transmembrane region" description="Helical" evidence="5">
    <location>
        <begin position="223"/>
        <end position="241"/>
    </location>
</feature>
<evidence type="ECO:0000256" key="4">
    <source>
        <dbReference type="ARBA" id="ARBA00023136"/>
    </source>
</evidence>
<reference evidence="8" key="1">
    <citation type="journal article" date="2019" name="Int. J. Syst. Evol. Microbiol.">
        <title>The Global Catalogue of Microorganisms (GCM) 10K type strain sequencing project: providing services to taxonomists for standard genome sequencing and annotation.</title>
        <authorList>
            <consortium name="The Broad Institute Genomics Platform"/>
            <consortium name="The Broad Institute Genome Sequencing Center for Infectious Disease"/>
            <person name="Wu L."/>
            <person name="Ma J."/>
        </authorList>
    </citation>
    <scope>NUCLEOTIDE SEQUENCE [LARGE SCALE GENOMIC DNA]</scope>
    <source>
        <strain evidence="8">JCM 4087</strain>
    </source>
</reference>
<dbReference type="PANTHER" id="PTHR37422">
    <property type="entry name" value="TEICHURONIC ACID BIOSYNTHESIS PROTEIN TUAE"/>
    <property type="match status" value="1"/>
</dbReference>
<organism evidence="7 8">
    <name type="scientific">Acidicapsa dinghuensis</name>
    <dbReference type="NCBI Taxonomy" id="2218256"/>
    <lineage>
        <taxon>Bacteria</taxon>
        <taxon>Pseudomonadati</taxon>
        <taxon>Acidobacteriota</taxon>
        <taxon>Terriglobia</taxon>
        <taxon>Terriglobales</taxon>
        <taxon>Acidobacteriaceae</taxon>
        <taxon>Acidicapsa</taxon>
    </lineage>
</organism>
<sequence length="410" mass="44393">MRRLPLLLLMLYVFAVPWEYSLDVGEPLGNAARIVGMALLAVVVPLVLRHGGPRRLGALQWCVLALYLFFACSYFWTVDGDATAEKIRAYAQVMMAVWLIWEVAKTPEDLHGLMRAWVAGCWVLAGLTMLSYFTMGAAAGQVRFAAEGQDPNDVARFLDFGFAIATLEFATEQRWWLRVMAMAYIPVGLLAVLLTASRGGFAGAFVAMVGVAALLVMWRPQAAAGVFGGLAVTVTALWLYVPAGTLERLATITTEVQGGDWNDRTSLWAAGLRAFERAPWLGYGAGTFASASHLTATDTAHNTLLAVLVTGGLIGLALFMCVLVSVAVSIVRTQGLMRVALVTTFAVWMITSMVGSVEENRATWVLFGMMALAGRLTRESPKAMRLCFDTEAKQSQKRRGLAAAWHGSVG</sequence>
<evidence type="ECO:0000256" key="3">
    <source>
        <dbReference type="ARBA" id="ARBA00022989"/>
    </source>
</evidence>
<keyword evidence="7" id="KW-0436">Ligase</keyword>
<dbReference type="InterPro" id="IPR051533">
    <property type="entry name" value="WaaL-like"/>
</dbReference>
<gene>
    <name evidence="7" type="ORF">ACFPT7_21540</name>
</gene>
<feature type="transmembrane region" description="Helical" evidence="5">
    <location>
        <begin position="304"/>
        <end position="328"/>
    </location>
</feature>
<feature type="domain" description="O-antigen ligase-related" evidence="6">
    <location>
        <begin position="188"/>
        <end position="320"/>
    </location>
</feature>
<feature type="transmembrane region" description="Helical" evidence="5">
    <location>
        <begin position="175"/>
        <end position="194"/>
    </location>
</feature>
<comment type="caution">
    <text evidence="7">The sequence shown here is derived from an EMBL/GenBank/DDBJ whole genome shotgun (WGS) entry which is preliminary data.</text>
</comment>
<dbReference type="Pfam" id="PF04932">
    <property type="entry name" value="Wzy_C"/>
    <property type="match status" value="1"/>
</dbReference>
<proteinExistence type="predicted"/>
<keyword evidence="3 5" id="KW-1133">Transmembrane helix</keyword>
<evidence type="ECO:0000259" key="6">
    <source>
        <dbReference type="Pfam" id="PF04932"/>
    </source>
</evidence>
<dbReference type="PANTHER" id="PTHR37422:SF13">
    <property type="entry name" value="LIPOPOLYSACCHARIDE BIOSYNTHESIS PROTEIN PA4999-RELATED"/>
    <property type="match status" value="1"/>
</dbReference>
<dbReference type="GO" id="GO:0016874">
    <property type="term" value="F:ligase activity"/>
    <property type="evidence" value="ECO:0007669"/>
    <property type="project" value="UniProtKB-KW"/>
</dbReference>
<dbReference type="EMBL" id="JBHSPH010000010">
    <property type="protein sequence ID" value="MFC5864906.1"/>
    <property type="molecule type" value="Genomic_DNA"/>
</dbReference>
<name>A0ABW1EKW7_9BACT</name>